<feature type="non-terminal residue" evidence="2">
    <location>
        <position position="1"/>
    </location>
</feature>
<dbReference type="SUPFAM" id="SSF53098">
    <property type="entry name" value="Ribonuclease H-like"/>
    <property type="match status" value="1"/>
</dbReference>
<evidence type="ECO:0000259" key="1">
    <source>
        <dbReference type="PROSITE" id="PS50994"/>
    </source>
</evidence>
<evidence type="ECO:0000313" key="3">
    <source>
        <dbReference type="Proteomes" id="UP000664835"/>
    </source>
</evidence>
<accession>A0ABS3Q841</accession>
<dbReference type="InterPro" id="IPR001584">
    <property type="entry name" value="Integrase_cat-core"/>
</dbReference>
<feature type="non-terminal residue" evidence="2">
    <location>
        <position position="107"/>
    </location>
</feature>
<dbReference type="InterPro" id="IPR036397">
    <property type="entry name" value="RNaseH_sf"/>
</dbReference>
<comment type="caution">
    <text evidence="2">The sequence shown here is derived from an EMBL/GenBank/DDBJ whole genome shotgun (WGS) entry which is preliminary data.</text>
</comment>
<dbReference type="PROSITE" id="PS50994">
    <property type="entry name" value="INTEGRASE"/>
    <property type="match status" value="1"/>
</dbReference>
<dbReference type="Pfam" id="PF00665">
    <property type="entry name" value="rve"/>
    <property type="match status" value="1"/>
</dbReference>
<evidence type="ECO:0000313" key="2">
    <source>
        <dbReference type="EMBL" id="MBO1928515.1"/>
    </source>
</evidence>
<dbReference type="InterPro" id="IPR050900">
    <property type="entry name" value="Transposase_IS3/IS150/IS904"/>
</dbReference>
<gene>
    <name evidence="2" type="ORF">J3998_13175</name>
</gene>
<dbReference type="PANTHER" id="PTHR46889:SF5">
    <property type="entry name" value="INTEGRASE PROTEIN"/>
    <property type="match status" value="1"/>
</dbReference>
<sequence length="107" mass="11993">KHPNLLKEQGQEKLAQTPEQLWVADITYLPVQTGQAYLSLITDACSRKIVGYHVHDSLHTSGVLQALSKAVKKRVGKGKLIHHSDRGIQYCSKSYQDFHQKHGITCS</sequence>
<dbReference type="Proteomes" id="UP000664835">
    <property type="component" value="Unassembled WGS sequence"/>
</dbReference>
<dbReference type="PANTHER" id="PTHR46889">
    <property type="entry name" value="TRANSPOSASE INSF FOR INSERTION SEQUENCE IS3B-RELATED"/>
    <property type="match status" value="1"/>
</dbReference>
<proteinExistence type="predicted"/>
<name>A0ABS3Q841_9GAMM</name>
<dbReference type="Gene3D" id="3.30.420.10">
    <property type="entry name" value="Ribonuclease H-like superfamily/Ribonuclease H"/>
    <property type="match status" value="1"/>
</dbReference>
<dbReference type="InterPro" id="IPR012337">
    <property type="entry name" value="RNaseH-like_sf"/>
</dbReference>
<organism evidence="2 3">
    <name type="scientific">Thiomicrorhabdus marina</name>
    <dbReference type="NCBI Taxonomy" id="2818442"/>
    <lineage>
        <taxon>Bacteria</taxon>
        <taxon>Pseudomonadati</taxon>
        <taxon>Pseudomonadota</taxon>
        <taxon>Gammaproteobacteria</taxon>
        <taxon>Thiotrichales</taxon>
        <taxon>Piscirickettsiaceae</taxon>
        <taxon>Thiomicrorhabdus</taxon>
    </lineage>
</organism>
<keyword evidence="3" id="KW-1185">Reference proteome</keyword>
<dbReference type="EMBL" id="JAGETV010000080">
    <property type="protein sequence ID" value="MBO1928515.1"/>
    <property type="molecule type" value="Genomic_DNA"/>
</dbReference>
<feature type="domain" description="Integrase catalytic" evidence="1">
    <location>
        <begin position="14"/>
        <end position="107"/>
    </location>
</feature>
<protein>
    <submittedName>
        <fullName evidence="2">DDE-type integrase/transposase/recombinase</fullName>
    </submittedName>
</protein>
<dbReference type="RefSeq" id="WP_208151118.1">
    <property type="nucleotide sequence ID" value="NZ_JAGETV010000080.1"/>
</dbReference>
<reference evidence="2 3" key="1">
    <citation type="submission" date="2021-03" db="EMBL/GenBank/DDBJ databases">
        <title>Thiomicrorhabdus sp.nov.,novel sulfur-oxidizing bacteria isolated from coastal sediment.</title>
        <authorList>
            <person name="Liu X."/>
        </authorList>
    </citation>
    <scope>NUCLEOTIDE SEQUENCE [LARGE SCALE GENOMIC DNA]</scope>
    <source>
        <strain evidence="2 3">6S2-11</strain>
    </source>
</reference>